<evidence type="ECO:0000313" key="1">
    <source>
        <dbReference type="EMBL" id="KAL3764155.1"/>
    </source>
</evidence>
<evidence type="ECO:0000313" key="2">
    <source>
        <dbReference type="Proteomes" id="UP001530293"/>
    </source>
</evidence>
<dbReference type="EMBL" id="JALLBG020000108">
    <property type="protein sequence ID" value="KAL3764155.1"/>
    <property type="molecule type" value="Genomic_DNA"/>
</dbReference>
<dbReference type="Proteomes" id="UP001530293">
    <property type="component" value="Unassembled WGS sequence"/>
</dbReference>
<dbReference type="AlphaFoldDB" id="A0ABD3MJB2"/>
<name>A0ABD3MJB2_9STRA</name>
<reference evidence="1 2" key="1">
    <citation type="submission" date="2024-10" db="EMBL/GenBank/DDBJ databases">
        <title>Updated reference genomes for cyclostephanoid diatoms.</title>
        <authorList>
            <person name="Roberts W.R."/>
            <person name="Alverson A.J."/>
        </authorList>
    </citation>
    <scope>NUCLEOTIDE SEQUENCE [LARGE SCALE GENOMIC DNA]</scope>
    <source>
        <strain evidence="1 2">AJA232-27</strain>
    </source>
</reference>
<comment type="caution">
    <text evidence="1">The sequence shown here is derived from an EMBL/GenBank/DDBJ whole genome shotgun (WGS) entry which is preliminary data.</text>
</comment>
<protein>
    <submittedName>
        <fullName evidence="1">Uncharacterized protein</fullName>
    </submittedName>
</protein>
<proteinExistence type="predicted"/>
<sequence length="245" mass="27746">MTTTFNKKYHTDPDHTMMAPEEEFITAFNANRPTLALFSKCTSKDELHIVRDAFFLGMASLLCPRLYDDLRESMIIDPTSFTAIANNLNTPKGLEVMITSARASDGWEGLLAELHTVATRVNSDLDEIWSTLEKGRLEWLAAINSAHPIKVLLKDALINDEQRTEKDEMDAKMIYIYALSLSIPALEEVSNTWRESVKMKDRMNPLADYDVDLWDCRKEEWAPLDLGVQEAADRGGSTLNDAWEA</sequence>
<keyword evidence="2" id="KW-1185">Reference proteome</keyword>
<gene>
    <name evidence="1" type="ORF">ACHAWU_003967</name>
</gene>
<organism evidence="1 2">
    <name type="scientific">Discostella pseudostelligera</name>
    <dbReference type="NCBI Taxonomy" id="259834"/>
    <lineage>
        <taxon>Eukaryota</taxon>
        <taxon>Sar</taxon>
        <taxon>Stramenopiles</taxon>
        <taxon>Ochrophyta</taxon>
        <taxon>Bacillariophyta</taxon>
        <taxon>Coscinodiscophyceae</taxon>
        <taxon>Thalassiosirophycidae</taxon>
        <taxon>Stephanodiscales</taxon>
        <taxon>Stephanodiscaceae</taxon>
        <taxon>Discostella</taxon>
    </lineage>
</organism>
<accession>A0ABD3MJB2</accession>